<gene>
    <name evidence="1" type="ORF">HMPREF9371_2059</name>
</gene>
<protein>
    <submittedName>
        <fullName evidence="1">Major facilitator superfamily transporter protein</fullName>
    </submittedName>
</protein>
<sequence>MMFFLITWVCIGLKRFFKRVNLRFKLGSYNRCSLDTDAVGIFNFTDCQYKYPALTNQ</sequence>
<dbReference type="AlphaFoldDB" id="G4CKB9"/>
<organism evidence="1 2">
    <name type="scientific">Neisseria shayeganii 871</name>
    <dbReference type="NCBI Taxonomy" id="1032488"/>
    <lineage>
        <taxon>Bacteria</taxon>
        <taxon>Pseudomonadati</taxon>
        <taxon>Pseudomonadota</taxon>
        <taxon>Betaproteobacteria</taxon>
        <taxon>Neisseriales</taxon>
        <taxon>Neisseriaceae</taxon>
        <taxon>Neisseria</taxon>
    </lineage>
</organism>
<comment type="caution">
    <text evidence="1">The sequence shown here is derived from an EMBL/GenBank/DDBJ whole genome shotgun (WGS) entry which is preliminary data.</text>
</comment>
<dbReference type="Proteomes" id="UP000003019">
    <property type="component" value="Unassembled WGS sequence"/>
</dbReference>
<keyword evidence="2" id="KW-1185">Reference proteome</keyword>
<evidence type="ECO:0000313" key="2">
    <source>
        <dbReference type="Proteomes" id="UP000003019"/>
    </source>
</evidence>
<dbReference type="EMBL" id="AGAY01000071">
    <property type="protein sequence ID" value="EGY51710.1"/>
    <property type="molecule type" value="Genomic_DNA"/>
</dbReference>
<name>G4CKB9_9NEIS</name>
<dbReference type="HOGENOM" id="CLU_2992040_0_0_4"/>
<reference evidence="1 2" key="1">
    <citation type="submission" date="2011-05" db="EMBL/GenBank/DDBJ databases">
        <authorList>
            <person name="Muzny D."/>
            <person name="Qin X."/>
            <person name="Deng J."/>
            <person name="Jiang H."/>
            <person name="Liu Y."/>
            <person name="Qu J."/>
            <person name="Song X.-Z."/>
            <person name="Zhang L."/>
            <person name="Thornton R."/>
            <person name="Coyle M."/>
            <person name="Francisco L."/>
            <person name="Jackson L."/>
            <person name="Javaid M."/>
            <person name="Korchina V."/>
            <person name="Kovar C."/>
            <person name="Mata R."/>
            <person name="Mathew T."/>
            <person name="Ngo R."/>
            <person name="Nguyen L."/>
            <person name="Nguyen N."/>
            <person name="Okwuonu G."/>
            <person name="Ongeri F."/>
            <person name="Pham C."/>
            <person name="Simmons D."/>
            <person name="Wilczek-Boney K."/>
            <person name="Hale W."/>
            <person name="Jakkamsetti A."/>
            <person name="Pham P."/>
            <person name="Ruth R."/>
            <person name="San Lucas F."/>
            <person name="Warren J."/>
            <person name="Zhang J."/>
            <person name="Zhao Z."/>
            <person name="Zhou C."/>
            <person name="Zhu D."/>
            <person name="Lee S."/>
            <person name="Bess C."/>
            <person name="Blankenburg K."/>
            <person name="Forbes L."/>
            <person name="Fu Q."/>
            <person name="Gubbala S."/>
            <person name="Hirani K."/>
            <person name="Jayaseelan J.C."/>
            <person name="Lara F."/>
            <person name="Munidasa M."/>
            <person name="Palculict T."/>
            <person name="Patil S."/>
            <person name="Pu L.-L."/>
            <person name="Saada N."/>
            <person name="Tang L."/>
            <person name="Weissenberger G."/>
            <person name="Zhu Y."/>
            <person name="Hemphill L."/>
            <person name="Shang Y."/>
            <person name="Youmans B."/>
            <person name="Ayvaz T."/>
            <person name="Ross M."/>
            <person name="Santibanez J."/>
            <person name="Aqrawi P."/>
            <person name="Gross S."/>
            <person name="Joshi V."/>
            <person name="Fowler G."/>
            <person name="Nazareth L."/>
            <person name="Reid J."/>
            <person name="Worley K."/>
            <person name="Petrosino J."/>
            <person name="Highlander S."/>
            <person name="Gibbs R."/>
        </authorList>
    </citation>
    <scope>NUCLEOTIDE SEQUENCE [LARGE SCALE GENOMIC DNA]</scope>
    <source>
        <strain evidence="1 2">871</strain>
    </source>
</reference>
<evidence type="ECO:0000313" key="1">
    <source>
        <dbReference type="EMBL" id="EGY51710.1"/>
    </source>
</evidence>
<proteinExistence type="predicted"/>
<accession>G4CKB9</accession>